<accession>A0ABS8GMY6</accession>
<organism evidence="2 3">
    <name type="scientific">Leeuwenhoekiella parthenopeia</name>
    <dbReference type="NCBI Taxonomy" id="2890320"/>
    <lineage>
        <taxon>Bacteria</taxon>
        <taxon>Pseudomonadati</taxon>
        <taxon>Bacteroidota</taxon>
        <taxon>Flavobacteriia</taxon>
        <taxon>Flavobacteriales</taxon>
        <taxon>Flavobacteriaceae</taxon>
        <taxon>Leeuwenhoekiella</taxon>
    </lineage>
</organism>
<dbReference type="InterPro" id="IPR046109">
    <property type="entry name" value="DUF6046"/>
</dbReference>
<gene>
    <name evidence="2" type="ORF">LLW17_01345</name>
</gene>
<dbReference type="Proteomes" id="UP001197770">
    <property type="component" value="Unassembled WGS sequence"/>
</dbReference>
<evidence type="ECO:0000259" key="1">
    <source>
        <dbReference type="Pfam" id="PF19512"/>
    </source>
</evidence>
<name>A0ABS8GMY6_9FLAO</name>
<feature type="domain" description="DUF6046" evidence="1">
    <location>
        <begin position="92"/>
        <end position="222"/>
    </location>
</feature>
<keyword evidence="3" id="KW-1185">Reference proteome</keyword>
<proteinExistence type="predicted"/>
<evidence type="ECO:0000313" key="3">
    <source>
        <dbReference type="Proteomes" id="UP001197770"/>
    </source>
</evidence>
<comment type="caution">
    <text evidence="2">The sequence shown here is derived from an EMBL/GenBank/DDBJ whole genome shotgun (WGS) entry which is preliminary data.</text>
</comment>
<dbReference type="Pfam" id="PF19512">
    <property type="entry name" value="DUF6046"/>
    <property type="match status" value="1"/>
</dbReference>
<sequence length="225" mass="25468">MKFSNTDILFASLVGSKVAESIPRFEAVQNELMKHVLPPINFLPLNNNRINVPEVQNPGEYDVLKADAPVAESDQFFPLSFTVDEGKTWYLLPYEPMLNINGKNEIIRRNVAKSVAPNGATIPGRIKERWNRDDYEITITGVLIGSLMTGDVSDCYPIDDFLKLKEVVTAPKSLRVKCALFELLGINQIVIEEFNFPFTKGENVQAYEIKAYSDYDYKLLLDIND</sequence>
<reference evidence="2 3" key="1">
    <citation type="submission" date="2021-11" db="EMBL/GenBank/DDBJ databases">
        <title>Seasonal and diel survey of microbial diversity of the Tyrrhenian coast.</title>
        <authorList>
            <person name="Gattoni G."/>
            <person name="Corral P."/>
        </authorList>
    </citation>
    <scope>NUCLEOTIDE SEQUENCE [LARGE SCALE GENOMIC DNA]</scope>
    <source>
        <strain evidence="2 3">Mr9</strain>
    </source>
</reference>
<dbReference type="RefSeq" id="WP_228228470.1">
    <property type="nucleotide sequence ID" value="NZ_JAJGMW010000002.1"/>
</dbReference>
<evidence type="ECO:0000313" key="2">
    <source>
        <dbReference type="EMBL" id="MCC4211349.1"/>
    </source>
</evidence>
<protein>
    <submittedName>
        <fullName evidence="2">DUF6046 domain-containing protein</fullName>
    </submittedName>
</protein>
<dbReference type="EMBL" id="JAJGMW010000002">
    <property type="protein sequence ID" value="MCC4211349.1"/>
    <property type="molecule type" value="Genomic_DNA"/>
</dbReference>